<dbReference type="EMBL" id="CP107027">
    <property type="protein sequence ID" value="UYG97350.1"/>
    <property type="molecule type" value="Genomic_DNA"/>
</dbReference>
<dbReference type="InterPro" id="IPR004995">
    <property type="entry name" value="Spore_Ger"/>
</dbReference>
<feature type="transmembrane region" description="Helical" evidence="5">
    <location>
        <begin position="399"/>
        <end position="421"/>
    </location>
</feature>
<dbReference type="Pfam" id="PF03323">
    <property type="entry name" value="GerA"/>
    <property type="match status" value="1"/>
</dbReference>
<evidence type="ECO:0000313" key="7">
    <source>
        <dbReference type="Proteomes" id="UP001163104"/>
    </source>
</evidence>
<comment type="similarity">
    <text evidence="2 4">Belongs to the GerABKA family.</text>
</comment>
<gene>
    <name evidence="6" type="ORF">OD459_10175</name>
</gene>
<protein>
    <submittedName>
        <fullName evidence="6">Spore germination protein</fullName>
    </submittedName>
</protein>
<evidence type="ECO:0000256" key="1">
    <source>
        <dbReference type="ARBA" id="ARBA00004141"/>
    </source>
</evidence>
<dbReference type="GO" id="GO:0005886">
    <property type="term" value="C:plasma membrane"/>
    <property type="evidence" value="ECO:0007669"/>
    <property type="project" value="UniProtKB-SubCell"/>
</dbReference>
<dbReference type="PIRSF" id="PIRSF005690">
    <property type="entry name" value="GerBA"/>
    <property type="match status" value="1"/>
</dbReference>
<dbReference type="PANTHER" id="PTHR22550:SF5">
    <property type="entry name" value="LEUCINE ZIPPER PROTEIN 4"/>
    <property type="match status" value="1"/>
</dbReference>
<feature type="transmembrane region" description="Helical" evidence="5">
    <location>
        <begin position="433"/>
        <end position="458"/>
    </location>
</feature>
<evidence type="ECO:0000256" key="5">
    <source>
        <dbReference type="SAM" id="Phobius"/>
    </source>
</evidence>
<dbReference type="InterPro" id="IPR050768">
    <property type="entry name" value="UPF0353/GerABKA_families"/>
</dbReference>
<dbReference type="Proteomes" id="UP001163104">
    <property type="component" value="Chromosome"/>
</dbReference>
<dbReference type="RefSeq" id="WP_048009752.1">
    <property type="nucleotide sequence ID" value="NZ_CP107027.1"/>
</dbReference>
<dbReference type="AlphaFoldDB" id="A0AA46PTB4"/>
<accession>A0AA46PTB4</accession>
<sequence length="508" mass="56831">MKKQRLLFKKHLPFKMQSSAEEDSHKEKNIDSDVDQTVQKLKSIYSIPENMDVKVRTFHIGGLNRKAAIFYISTISDTKIIEEHVLQPLLLNKDSSKEIKDIVSAQSLTAVEGIGDILKELNTGNTALLVDGDQKAYIISSNNFQGRGIDKAENEVVIKGPKEAFNEKAGTNISLIRKKIKNENLIVETTTISKRSNNELFIVYIKDLANEELLHTIKEKVNSLDVDAIQNLSILEEYLEESHITLFPTILYTERPDRAASFLEDGYIVLLMDNSPASLILPATFWSFFHTSEDRYLRFIYGNFTRALRILAVFITLFISSIYISITNYHVEMIPADLLLAISATREIVPFPSVVEVLLMEIAFELIREAGLRVPSPIGPTIGIVGALILGQAAVQANIVSPLVVIVVALGGLSSFAIGDISMNFAIRLMRFLFIFSAASFGFYGMTAAFSIGLFYMVSIKSFGVPYLAPMTPAYTSSKDTVFRRLIRKEMFRPGYLKPDDLQKKSGE</sequence>
<name>A0AA46PTB4_CYTFI</name>
<organism evidence="6 7">
    <name type="scientific">Cytobacillus firmus</name>
    <name type="common">Bacillus firmus</name>
    <dbReference type="NCBI Taxonomy" id="1399"/>
    <lineage>
        <taxon>Bacteria</taxon>
        <taxon>Bacillati</taxon>
        <taxon>Bacillota</taxon>
        <taxon>Bacilli</taxon>
        <taxon>Bacillales</taxon>
        <taxon>Bacillaceae</taxon>
        <taxon>Cytobacillus</taxon>
    </lineage>
</organism>
<evidence type="ECO:0000313" key="6">
    <source>
        <dbReference type="EMBL" id="UYG97350.1"/>
    </source>
</evidence>
<dbReference type="GO" id="GO:0009847">
    <property type="term" value="P:spore germination"/>
    <property type="evidence" value="ECO:0007669"/>
    <property type="project" value="UniProtKB-UniRule"/>
</dbReference>
<proteinExistence type="inferred from homology"/>
<reference evidence="6" key="1">
    <citation type="submission" date="2022-10" db="EMBL/GenBank/DDBJ databases">
        <title>Mechanism of multi-heavy metal repair in Cytobacillus Firmus M7.</title>
        <authorList>
            <person name="Li X."/>
            <person name="Yu C."/>
        </authorList>
    </citation>
    <scope>NUCLEOTIDE SEQUENCE</scope>
    <source>
        <strain evidence="6">M7</strain>
    </source>
</reference>
<dbReference type="PANTHER" id="PTHR22550">
    <property type="entry name" value="SPORE GERMINATION PROTEIN"/>
    <property type="match status" value="1"/>
</dbReference>
<keyword evidence="5" id="KW-1133">Transmembrane helix</keyword>
<evidence type="ECO:0000256" key="3">
    <source>
        <dbReference type="ARBA" id="ARBA00023136"/>
    </source>
</evidence>
<feature type="transmembrane region" description="Helical" evidence="5">
    <location>
        <begin position="307"/>
        <end position="326"/>
    </location>
</feature>
<evidence type="ECO:0000256" key="4">
    <source>
        <dbReference type="PIRNR" id="PIRNR005690"/>
    </source>
</evidence>
<evidence type="ECO:0000256" key="2">
    <source>
        <dbReference type="ARBA" id="ARBA00005278"/>
    </source>
</evidence>
<comment type="subcellular location">
    <subcellularLocation>
        <location evidence="4">Cell membrane</location>
    </subcellularLocation>
    <subcellularLocation>
        <location evidence="1">Membrane</location>
        <topology evidence="1">Multi-pass membrane protein</topology>
    </subcellularLocation>
</comment>
<keyword evidence="3 4" id="KW-0472">Membrane</keyword>
<keyword evidence="5" id="KW-0812">Transmembrane</keyword>